<feature type="region of interest" description="Disordered" evidence="1">
    <location>
        <begin position="217"/>
        <end position="305"/>
    </location>
</feature>
<evidence type="ECO:0000256" key="1">
    <source>
        <dbReference type="SAM" id="MobiDB-lite"/>
    </source>
</evidence>
<evidence type="ECO:0000313" key="3">
    <source>
        <dbReference type="Proteomes" id="UP000604475"/>
    </source>
</evidence>
<proteinExistence type="predicted"/>
<sequence>MPTPANPSRTELLAILGATPGASATAACRSYLEHRRKLLAADPDPRRAEVRRLDEAFGRLRAADGVARRLADYQRARVRIGVGAATVTVSPAEPGTTAGDFPFPGVDRVHVLTAFNPRSRRLRPHENAGRQRSLAGQVAATGLPSWPAVGGAGGHAEPGIAVAGLSRARARALGAEFEQDAIFEWTRTAWSLVPCDELVEPRELGWESVRVETALPDPLRAPATAAQADRTRAEAEEEAAIARARARAAEPANAEAAAPGEPPPVPEPGQAAGTTPEPGPAPTGLAGEIAPAPRDLPASRGGAGE</sequence>
<gene>
    <name evidence="2" type="ORF">I7412_38475</name>
</gene>
<organism evidence="2 3">
    <name type="scientific">Frankia nepalensis</name>
    <dbReference type="NCBI Taxonomy" id="1836974"/>
    <lineage>
        <taxon>Bacteria</taxon>
        <taxon>Bacillati</taxon>
        <taxon>Actinomycetota</taxon>
        <taxon>Actinomycetes</taxon>
        <taxon>Frankiales</taxon>
        <taxon>Frankiaceae</taxon>
        <taxon>Frankia</taxon>
    </lineage>
</organism>
<evidence type="ECO:0000313" key="2">
    <source>
        <dbReference type="EMBL" id="MBL7632939.1"/>
    </source>
</evidence>
<dbReference type="Proteomes" id="UP000604475">
    <property type="component" value="Unassembled WGS sequence"/>
</dbReference>
<feature type="compositionally biased region" description="Low complexity" evidence="1">
    <location>
        <begin position="268"/>
        <end position="287"/>
    </location>
</feature>
<dbReference type="EMBL" id="JAEACQ010000359">
    <property type="protein sequence ID" value="MBL7632939.1"/>
    <property type="molecule type" value="Genomic_DNA"/>
</dbReference>
<name>A0A937URK0_9ACTN</name>
<dbReference type="Pfam" id="PF11697">
    <property type="entry name" value="DUF3293"/>
    <property type="match status" value="1"/>
</dbReference>
<feature type="compositionally biased region" description="Low complexity" evidence="1">
    <location>
        <begin position="249"/>
        <end position="259"/>
    </location>
</feature>
<protein>
    <submittedName>
        <fullName evidence="2">DUF3293 domain-containing protein</fullName>
    </submittedName>
</protein>
<dbReference type="RefSeq" id="WP_203005756.1">
    <property type="nucleotide sequence ID" value="NZ_JADWYU010000240.1"/>
</dbReference>
<keyword evidence="3" id="KW-1185">Reference proteome</keyword>
<comment type="caution">
    <text evidence="2">The sequence shown here is derived from an EMBL/GenBank/DDBJ whole genome shotgun (WGS) entry which is preliminary data.</text>
</comment>
<accession>A0A937URK0</accession>
<reference evidence="2" key="1">
    <citation type="submission" date="2020-12" db="EMBL/GenBank/DDBJ databases">
        <title>Genomic characterization of non-nitrogen-fixing Frankia strains.</title>
        <authorList>
            <person name="Carlos-Shanley C."/>
            <person name="Guerra T."/>
            <person name="Hahn D."/>
        </authorList>
    </citation>
    <scope>NUCLEOTIDE SEQUENCE</scope>
    <source>
        <strain evidence="2">CN6</strain>
    </source>
</reference>
<dbReference type="InterPro" id="IPR021710">
    <property type="entry name" value="DUF3293"/>
</dbReference>
<dbReference type="AlphaFoldDB" id="A0A937URK0"/>